<proteinExistence type="predicted"/>
<sequence>MLCISRNALVVVAASTFAYCTHRPDREPLVLLSGRVKPGLPSISLPPFSVTEGNVTVPFTGMVRRLGPSVLLLPMVMVVANIAIAKAFTRAGPVRASQEMVTLGACNAAGACVGAMPACGAFTRSAVAHGSGVRTPAASLYTGGYTSHRPIAYGRTQRGGRVRGRHARVRRLHALRRRARLRRAHARRLAVHGWVHVTPPYRIRSHATRRARAWAPCPRAAPSRAPPSRTAPACARPPPRCTRVGTRHTALSHTVARNAAGACVGAMPACGAFTRSAVAHGSGVRTPAASLYTGGYTSHRPIAYGRTQRGGRVRGRHARVRRLHALRRRARLRRAHARRLAVHGWVHVTPPYRIRSHATRRARAWAPCPRAAPSRAPPSRTAPACARPPPRCTRVGTRHTALSHTVARNAAGACVGAMPACGAFTRSAVAHGSGVRTPAASLYTGGYTSHRPIAYGRTQRGGRVRGRHARVRRLHALRRRARLRRAHARRLAVHGWVHVTPPYRIRSHATRRARAWAPCPRAAPSRAPPSRTAPACARPPPRCTRVGTRHTALSHTVARNAAGACVGAMPACGAFTRSAVAHGSGVRTPAASLYTGGYTSHRPIAYGRTQRGGRVRGRHARVRRLHALRRRARLRRAHARRLAVHGWVHVTPPYRIRSHATRRARAWAPCPRAAPSRAPPSRTAPACARPPPRCTRIDVQTVVALWRRDRREVVVVWCTLGVGVAATVELGVLAGVAAALALLLYDLAGPHHTARDTLRLIKVSFNFVVLWIRENYEVIFIF</sequence>
<dbReference type="GO" id="GO:0055085">
    <property type="term" value="P:transmembrane transport"/>
    <property type="evidence" value="ECO:0007669"/>
    <property type="project" value="InterPro"/>
</dbReference>
<dbReference type="Pfam" id="PF00916">
    <property type="entry name" value="Sulfate_transp"/>
    <property type="match status" value="1"/>
</dbReference>
<reference evidence="7" key="2">
    <citation type="submission" date="2022-10" db="EMBL/GenBank/DDBJ databases">
        <authorList>
            <consortium name="ENA_rothamsted_submissions"/>
            <consortium name="culmorum"/>
            <person name="King R."/>
        </authorList>
    </citation>
    <scope>NUCLEOTIDE SEQUENCE</scope>
</reference>
<reference evidence="7" key="1">
    <citation type="submission" date="2021-12" db="EMBL/GenBank/DDBJ databases">
        <authorList>
            <person name="King R."/>
        </authorList>
    </citation>
    <scope>NUCLEOTIDE SEQUENCE</scope>
</reference>
<evidence type="ECO:0000256" key="2">
    <source>
        <dbReference type="ARBA" id="ARBA00022692"/>
    </source>
</evidence>
<feature type="domain" description="SLC26A/SulP transporter" evidence="6">
    <location>
        <begin position="5"/>
        <end position="143"/>
    </location>
</feature>
<dbReference type="InterPro" id="IPR001902">
    <property type="entry name" value="SLC26A/SulP_fam"/>
</dbReference>
<dbReference type="GO" id="GO:0016020">
    <property type="term" value="C:membrane"/>
    <property type="evidence" value="ECO:0007669"/>
    <property type="project" value="UniProtKB-SubCell"/>
</dbReference>
<feature type="compositionally biased region" description="Low complexity" evidence="5">
    <location>
        <begin position="369"/>
        <end position="385"/>
    </location>
</feature>
<keyword evidence="4" id="KW-0472">Membrane</keyword>
<comment type="subcellular location">
    <subcellularLocation>
        <location evidence="1">Membrane</location>
        <topology evidence="1">Multi-pass membrane protein</topology>
    </subcellularLocation>
</comment>
<dbReference type="InterPro" id="IPR011547">
    <property type="entry name" value="SLC26A/SulP_dom"/>
</dbReference>
<dbReference type="PANTHER" id="PTHR11814">
    <property type="entry name" value="SULFATE TRANSPORTER"/>
    <property type="match status" value="1"/>
</dbReference>
<evidence type="ECO:0000313" key="8">
    <source>
        <dbReference type="Proteomes" id="UP001153714"/>
    </source>
</evidence>
<feature type="compositionally biased region" description="Low complexity" evidence="5">
    <location>
        <begin position="218"/>
        <end position="234"/>
    </location>
</feature>
<evidence type="ECO:0000313" key="7">
    <source>
        <dbReference type="EMBL" id="CAG9785897.1"/>
    </source>
</evidence>
<gene>
    <name evidence="7" type="ORF">DIATSA_LOCUS3895</name>
</gene>
<evidence type="ECO:0000256" key="4">
    <source>
        <dbReference type="ARBA" id="ARBA00023136"/>
    </source>
</evidence>
<protein>
    <recommendedName>
        <fullName evidence="6">SLC26A/SulP transporter domain-containing protein</fullName>
    </recommendedName>
</protein>
<accession>A0A9N9QYE9</accession>
<evidence type="ECO:0000259" key="6">
    <source>
        <dbReference type="Pfam" id="PF00916"/>
    </source>
</evidence>
<feature type="region of interest" description="Disordered" evidence="5">
    <location>
        <begin position="218"/>
        <end position="239"/>
    </location>
</feature>
<organism evidence="7 8">
    <name type="scientific">Diatraea saccharalis</name>
    <name type="common">sugarcane borer</name>
    <dbReference type="NCBI Taxonomy" id="40085"/>
    <lineage>
        <taxon>Eukaryota</taxon>
        <taxon>Metazoa</taxon>
        <taxon>Ecdysozoa</taxon>
        <taxon>Arthropoda</taxon>
        <taxon>Hexapoda</taxon>
        <taxon>Insecta</taxon>
        <taxon>Pterygota</taxon>
        <taxon>Neoptera</taxon>
        <taxon>Endopterygota</taxon>
        <taxon>Lepidoptera</taxon>
        <taxon>Glossata</taxon>
        <taxon>Ditrysia</taxon>
        <taxon>Pyraloidea</taxon>
        <taxon>Crambidae</taxon>
        <taxon>Crambinae</taxon>
        <taxon>Diatraea</taxon>
    </lineage>
</organism>
<feature type="region of interest" description="Disordered" evidence="5">
    <location>
        <begin position="369"/>
        <end position="390"/>
    </location>
</feature>
<keyword evidence="8" id="KW-1185">Reference proteome</keyword>
<feature type="region of interest" description="Disordered" evidence="5">
    <location>
        <begin position="520"/>
        <end position="541"/>
    </location>
</feature>
<evidence type="ECO:0000256" key="3">
    <source>
        <dbReference type="ARBA" id="ARBA00022989"/>
    </source>
</evidence>
<dbReference type="AlphaFoldDB" id="A0A9N9QYE9"/>
<evidence type="ECO:0000256" key="5">
    <source>
        <dbReference type="SAM" id="MobiDB-lite"/>
    </source>
</evidence>
<feature type="compositionally biased region" description="Low complexity" evidence="5">
    <location>
        <begin position="520"/>
        <end position="536"/>
    </location>
</feature>
<dbReference type="EMBL" id="OU893346">
    <property type="protein sequence ID" value="CAG9785897.1"/>
    <property type="molecule type" value="Genomic_DNA"/>
</dbReference>
<evidence type="ECO:0000256" key="1">
    <source>
        <dbReference type="ARBA" id="ARBA00004141"/>
    </source>
</evidence>
<keyword evidence="2" id="KW-0812">Transmembrane</keyword>
<keyword evidence="3" id="KW-1133">Transmembrane helix</keyword>
<dbReference type="Proteomes" id="UP001153714">
    <property type="component" value="Chromosome 15"/>
</dbReference>
<name>A0A9N9QYE9_9NEOP</name>